<dbReference type="PANTHER" id="PTHR31286:SF165">
    <property type="entry name" value="DUF4283 DOMAIN-CONTAINING PROTEIN"/>
    <property type="match status" value="1"/>
</dbReference>
<evidence type="ECO:0000313" key="3">
    <source>
        <dbReference type="EMBL" id="GAV91854.1"/>
    </source>
</evidence>
<evidence type="ECO:0000256" key="1">
    <source>
        <dbReference type="SAM" id="MobiDB-lite"/>
    </source>
</evidence>
<dbReference type="PANTHER" id="PTHR31286">
    <property type="entry name" value="GLYCINE-RICH CELL WALL STRUCTURAL PROTEIN 1.8-LIKE"/>
    <property type="match status" value="1"/>
</dbReference>
<dbReference type="InterPro" id="IPR040256">
    <property type="entry name" value="At4g02000-like"/>
</dbReference>
<dbReference type="EMBL" id="BDDD01008224">
    <property type="protein sequence ID" value="GAV91854.1"/>
    <property type="molecule type" value="Genomic_DNA"/>
</dbReference>
<feature type="domain" description="DUF4283" evidence="2">
    <location>
        <begin position="98"/>
        <end position="180"/>
    </location>
</feature>
<dbReference type="Proteomes" id="UP000187406">
    <property type="component" value="Unassembled WGS sequence"/>
</dbReference>
<accession>A0A1Q3DH95</accession>
<organism evidence="3 4">
    <name type="scientific">Cephalotus follicularis</name>
    <name type="common">Albany pitcher plant</name>
    <dbReference type="NCBI Taxonomy" id="3775"/>
    <lineage>
        <taxon>Eukaryota</taxon>
        <taxon>Viridiplantae</taxon>
        <taxon>Streptophyta</taxon>
        <taxon>Embryophyta</taxon>
        <taxon>Tracheophyta</taxon>
        <taxon>Spermatophyta</taxon>
        <taxon>Magnoliopsida</taxon>
        <taxon>eudicotyledons</taxon>
        <taxon>Gunneridae</taxon>
        <taxon>Pentapetalae</taxon>
        <taxon>rosids</taxon>
        <taxon>fabids</taxon>
        <taxon>Oxalidales</taxon>
        <taxon>Cephalotaceae</taxon>
        <taxon>Cephalotus</taxon>
    </lineage>
</organism>
<proteinExistence type="predicted"/>
<sequence>MKVATSDGIGSSARTSPKPHGSPLNPKDKHFAEDVPSAVLPAPSSNGPSSKFPPSGNTWKDLFSLASHPDSSLNYFEPQVVDGVPRARPPQEVAETGAKEWENSIIAFLVGKKLPGKNVKEILTRKWGSVGSFSFHVAGSGVYMIKFDSGQARDWVLANGPWDVWGYHLALRPWRKDMSLEVGDCRSMPVWVKLRNVPVQYWNKVGLSYIASVLGKPLHMDTNTTHRHALMFARVCVDMPATSSFQDNITLELEDGTTI</sequence>
<dbReference type="InterPro" id="IPR025558">
    <property type="entry name" value="DUF4283"/>
</dbReference>
<protein>
    <submittedName>
        <fullName evidence="3">DUF4283 domain-containing protein</fullName>
    </submittedName>
</protein>
<evidence type="ECO:0000259" key="2">
    <source>
        <dbReference type="Pfam" id="PF14111"/>
    </source>
</evidence>
<dbReference type="AlphaFoldDB" id="A0A1Q3DH95"/>
<comment type="caution">
    <text evidence="3">The sequence shown here is derived from an EMBL/GenBank/DDBJ whole genome shotgun (WGS) entry which is preliminary data.</text>
</comment>
<keyword evidence="4" id="KW-1185">Reference proteome</keyword>
<evidence type="ECO:0000313" key="4">
    <source>
        <dbReference type="Proteomes" id="UP000187406"/>
    </source>
</evidence>
<name>A0A1Q3DH95_CEPFO</name>
<dbReference type="OrthoDB" id="1939300at2759"/>
<gene>
    <name evidence="3" type="ORF">CFOL_v3_35240</name>
</gene>
<feature type="region of interest" description="Disordered" evidence="1">
    <location>
        <begin position="1"/>
        <end position="54"/>
    </location>
</feature>
<dbReference type="InParanoid" id="A0A1Q3DH95"/>
<reference evidence="4" key="1">
    <citation type="submission" date="2016-04" db="EMBL/GenBank/DDBJ databases">
        <title>Cephalotus genome sequencing.</title>
        <authorList>
            <person name="Fukushima K."/>
            <person name="Hasebe M."/>
            <person name="Fang X."/>
        </authorList>
    </citation>
    <scope>NUCLEOTIDE SEQUENCE [LARGE SCALE GENOMIC DNA]</scope>
    <source>
        <strain evidence="4">cv. St1</strain>
    </source>
</reference>
<dbReference type="Pfam" id="PF14111">
    <property type="entry name" value="DUF4283"/>
    <property type="match status" value="1"/>
</dbReference>